<comment type="subcellular location">
    <subcellularLocation>
        <location evidence="7">Golgi apparatus membrane</location>
        <topology evidence="7">Multi-pass membrane protein</topology>
    </subcellularLocation>
    <subcellularLocation>
        <location evidence="7">Cytoplasmic vesicle membrane</location>
        <topology evidence="7">Multi-pass membrane protein</topology>
    </subcellularLocation>
    <subcellularLocation>
        <location evidence="7">Endoplasmic reticulum membrane</location>
        <topology evidence="7">Multi-pass membrane protein</topology>
    </subcellularLocation>
</comment>
<name>A0AAE8MZW7_9PEZI</name>
<keyword evidence="7" id="KW-0813">Transport</keyword>
<feature type="domain" description="EamA" evidence="9">
    <location>
        <begin position="230"/>
        <end position="366"/>
    </location>
</feature>
<feature type="region of interest" description="Disordered" evidence="8">
    <location>
        <begin position="1"/>
        <end position="70"/>
    </location>
</feature>
<dbReference type="InterPro" id="IPR050186">
    <property type="entry name" value="TPT_transporter"/>
</dbReference>
<keyword evidence="7" id="KW-0333">Golgi apparatus</keyword>
<feature type="transmembrane region" description="Helical" evidence="7">
    <location>
        <begin position="77"/>
        <end position="98"/>
    </location>
</feature>
<evidence type="ECO:0000256" key="6">
    <source>
        <dbReference type="ARBA" id="ARBA00023136"/>
    </source>
</evidence>
<gene>
    <name evidence="10" type="ORF">DNG_05444</name>
</gene>
<evidence type="ECO:0000313" key="11">
    <source>
        <dbReference type="Proteomes" id="UP001187682"/>
    </source>
</evidence>
<feature type="transmembrane region" description="Helical" evidence="7">
    <location>
        <begin position="169"/>
        <end position="189"/>
    </location>
</feature>
<comment type="similarity">
    <text evidence="2 7">Belongs to the TPT transporter family. SLC35D subfamily.</text>
</comment>
<dbReference type="Proteomes" id="UP001187682">
    <property type="component" value="Unassembled WGS sequence"/>
</dbReference>
<dbReference type="PANTHER" id="PTHR11132">
    <property type="entry name" value="SOLUTE CARRIER FAMILY 35"/>
    <property type="match status" value="1"/>
</dbReference>
<feature type="transmembrane region" description="Helical" evidence="7">
    <location>
        <begin position="230"/>
        <end position="251"/>
    </location>
</feature>
<evidence type="ECO:0000256" key="8">
    <source>
        <dbReference type="SAM" id="MobiDB-lite"/>
    </source>
</evidence>
<comment type="subunit">
    <text evidence="3 7">Homooligomer.</text>
</comment>
<evidence type="ECO:0000313" key="10">
    <source>
        <dbReference type="EMBL" id="SPO02769.1"/>
    </source>
</evidence>
<evidence type="ECO:0000256" key="5">
    <source>
        <dbReference type="ARBA" id="ARBA00022989"/>
    </source>
</evidence>
<keyword evidence="4 7" id="KW-0812">Transmembrane</keyword>
<feature type="transmembrane region" description="Helical" evidence="7">
    <location>
        <begin position="110"/>
        <end position="127"/>
    </location>
</feature>
<feature type="transmembrane region" description="Helical" evidence="7">
    <location>
        <begin position="329"/>
        <end position="346"/>
    </location>
</feature>
<dbReference type="GO" id="GO:0030659">
    <property type="term" value="C:cytoplasmic vesicle membrane"/>
    <property type="evidence" value="ECO:0007669"/>
    <property type="project" value="UniProtKB-SubCell"/>
</dbReference>
<evidence type="ECO:0000256" key="3">
    <source>
        <dbReference type="ARBA" id="ARBA00011182"/>
    </source>
</evidence>
<evidence type="ECO:0000256" key="2">
    <source>
        <dbReference type="ARBA" id="ARBA00010425"/>
    </source>
</evidence>
<evidence type="ECO:0000256" key="1">
    <source>
        <dbReference type="ARBA" id="ARBA00003420"/>
    </source>
</evidence>
<feature type="transmembrane region" description="Helical" evidence="7">
    <location>
        <begin position="196"/>
        <end position="214"/>
    </location>
</feature>
<feature type="transmembrane region" description="Helical" evidence="7">
    <location>
        <begin position="294"/>
        <end position="317"/>
    </location>
</feature>
<dbReference type="Pfam" id="PF00892">
    <property type="entry name" value="EamA"/>
    <property type="match status" value="1"/>
</dbReference>
<feature type="compositionally biased region" description="Low complexity" evidence="8">
    <location>
        <begin position="10"/>
        <end position="20"/>
    </location>
</feature>
<dbReference type="GO" id="GO:0005789">
    <property type="term" value="C:endoplasmic reticulum membrane"/>
    <property type="evidence" value="ECO:0007669"/>
    <property type="project" value="UniProtKB-SubCell"/>
</dbReference>
<dbReference type="SUPFAM" id="SSF103481">
    <property type="entry name" value="Multidrug resistance efflux transporter EmrE"/>
    <property type="match status" value="1"/>
</dbReference>
<proteinExistence type="inferred from homology"/>
<keyword evidence="7" id="KW-0256">Endoplasmic reticulum</keyword>
<comment type="function">
    <text evidence="1 7">Involved in the import of GDP-mannose from the cytoplasm into the Golgi lumen.</text>
</comment>
<comment type="caution">
    <text evidence="10">The sequence shown here is derived from an EMBL/GenBank/DDBJ whole genome shotgun (WGS) entry which is preliminary data.</text>
</comment>
<feature type="transmembrane region" description="Helical" evidence="7">
    <location>
        <begin position="263"/>
        <end position="282"/>
    </location>
</feature>
<dbReference type="InterPro" id="IPR037185">
    <property type="entry name" value="EmrE-like"/>
</dbReference>
<keyword evidence="11" id="KW-1185">Reference proteome</keyword>
<evidence type="ECO:0000256" key="4">
    <source>
        <dbReference type="ARBA" id="ARBA00022692"/>
    </source>
</evidence>
<keyword evidence="7" id="KW-0762">Sugar transport</keyword>
<organism evidence="10 11">
    <name type="scientific">Cephalotrichum gorgonifer</name>
    <dbReference type="NCBI Taxonomy" id="2041049"/>
    <lineage>
        <taxon>Eukaryota</taxon>
        <taxon>Fungi</taxon>
        <taxon>Dikarya</taxon>
        <taxon>Ascomycota</taxon>
        <taxon>Pezizomycotina</taxon>
        <taxon>Sordariomycetes</taxon>
        <taxon>Hypocreomycetidae</taxon>
        <taxon>Microascales</taxon>
        <taxon>Microascaceae</taxon>
        <taxon>Cephalotrichum</taxon>
    </lineage>
</organism>
<dbReference type="GO" id="GO:0000139">
    <property type="term" value="C:Golgi membrane"/>
    <property type="evidence" value="ECO:0007669"/>
    <property type="project" value="UniProtKB-SubCell"/>
</dbReference>
<reference evidence="10" key="1">
    <citation type="submission" date="2018-03" db="EMBL/GenBank/DDBJ databases">
        <authorList>
            <person name="Guldener U."/>
        </authorList>
    </citation>
    <scope>NUCLEOTIDE SEQUENCE</scope>
</reference>
<feature type="transmembrane region" description="Helical" evidence="7">
    <location>
        <begin position="139"/>
        <end position="157"/>
    </location>
</feature>
<evidence type="ECO:0000256" key="7">
    <source>
        <dbReference type="RuleBase" id="RU367097"/>
    </source>
</evidence>
<accession>A0AAE8MZW7</accession>
<evidence type="ECO:0000259" key="9">
    <source>
        <dbReference type="Pfam" id="PF00892"/>
    </source>
</evidence>
<keyword evidence="5 7" id="KW-1133">Transmembrane helix</keyword>
<dbReference type="EMBL" id="ONZQ02000007">
    <property type="protein sequence ID" value="SPO02769.1"/>
    <property type="molecule type" value="Genomic_DNA"/>
</dbReference>
<dbReference type="AlphaFoldDB" id="A0AAE8MZW7"/>
<keyword evidence="6 7" id="KW-0472">Membrane</keyword>
<keyword evidence="7" id="KW-0968">Cytoplasmic vesicle</keyword>
<protein>
    <recommendedName>
        <fullName evidence="7">GDP-mannose transporter</fullName>
        <shortName evidence="7">GMT</shortName>
    </recommendedName>
</protein>
<dbReference type="InterPro" id="IPR000620">
    <property type="entry name" value="EamA_dom"/>
</dbReference>
<feature type="transmembrane region" description="Helical" evidence="7">
    <location>
        <begin position="352"/>
        <end position="369"/>
    </location>
</feature>
<sequence length="382" mass="42416">MADSTKDTISPRSPSLASSSTMEDKERLVVEMNELSEDGTSKRSTDLEFRKEEEQEALLSTDDDKKPEPPKTSFRTALLWMMVNTLATIGIVFTNKAIFSDPEFKLCQLSFASFHFVVTFLTLFMFSKPPFSKFTPRRVPFVTMLPICLAMCLNVILPNLSLAFSSVTFYQLARILLTPTVALMNFVLYRATLPRAAVYTLIPVCLGVGLVSYYDSLPAENAEVKTTSPLGIFFAFSGVFASSLYTVWIGSYHRKLEMNSMQLLFNQAPWSAFILLYVIPFVDNFPDVSHVPVSRWLMILLSGVFASVINISQFFIIAQTGAVSSTVVGHLKTCTIVGLGWFVSGRPIGDKSIIGVITAIGGITMYYVVMNKHNKTKAAQVK</sequence>
<feature type="compositionally biased region" description="Basic and acidic residues" evidence="8">
    <location>
        <begin position="39"/>
        <end position="53"/>
    </location>
</feature>